<organism evidence="1 2">
    <name type="scientific">Xylaria multiplex</name>
    <dbReference type="NCBI Taxonomy" id="323545"/>
    <lineage>
        <taxon>Eukaryota</taxon>
        <taxon>Fungi</taxon>
        <taxon>Dikarya</taxon>
        <taxon>Ascomycota</taxon>
        <taxon>Pezizomycotina</taxon>
        <taxon>Sordariomycetes</taxon>
        <taxon>Xylariomycetidae</taxon>
        <taxon>Xylariales</taxon>
        <taxon>Xylariaceae</taxon>
        <taxon>Xylaria</taxon>
    </lineage>
</organism>
<comment type="caution">
    <text evidence="1">The sequence shown here is derived from an EMBL/GenBank/DDBJ whole genome shotgun (WGS) entry which is preliminary data.</text>
</comment>
<protein>
    <recommendedName>
        <fullName evidence="3">Transcription factor domain-containing protein</fullName>
    </recommendedName>
</protein>
<gene>
    <name evidence="1" type="ORF">GQX73_g10150</name>
</gene>
<sequence>MGVLGDSIYDSATADGYMGMTVREAVQAPYLMDQVLAISAANMSVKRPHQARFYREEATYLQTRGLVSFNAAQASASEVTDNSALAGFVFAALLSQQVLFDTFSTRTDFPTLLGRLVAALRICGGVRVMCGKSWPYIMTQYRQQVGINFPHEFIPDSGPDTIFTMKLAHLQTLLENANLHPSILGPCKAALASLHDLSYAPERHKFSAFRTTRLLHWAVIVPSDFINLLEERRPEALIIIAYYALLIHDTRDYWLSGDAGAFIIRSITKFLGKYWSEWLTWPNEVLDSLDCSDGTKSFSPIDICMRCRVDEVS</sequence>
<dbReference type="GO" id="GO:0001228">
    <property type="term" value="F:DNA-binding transcription activator activity, RNA polymerase II-specific"/>
    <property type="evidence" value="ECO:0007669"/>
    <property type="project" value="TreeGrafter"/>
</dbReference>
<dbReference type="OrthoDB" id="4937900at2759"/>
<evidence type="ECO:0000313" key="1">
    <source>
        <dbReference type="EMBL" id="KAF2963425.1"/>
    </source>
</evidence>
<dbReference type="AlphaFoldDB" id="A0A7C8ILK0"/>
<accession>A0A7C8ILK0</accession>
<keyword evidence="2" id="KW-1185">Reference proteome</keyword>
<dbReference type="InParanoid" id="A0A7C8ILK0"/>
<reference evidence="1 2" key="1">
    <citation type="submission" date="2019-12" db="EMBL/GenBank/DDBJ databases">
        <title>Draft genome sequence of the ascomycete Xylaria multiplex DSM 110363.</title>
        <authorList>
            <person name="Buettner E."/>
            <person name="Kellner H."/>
        </authorList>
    </citation>
    <scope>NUCLEOTIDE SEQUENCE [LARGE SCALE GENOMIC DNA]</scope>
    <source>
        <strain evidence="1 2">DSM 110363</strain>
    </source>
</reference>
<evidence type="ECO:0000313" key="2">
    <source>
        <dbReference type="Proteomes" id="UP000481858"/>
    </source>
</evidence>
<dbReference type="Proteomes" id="UP000481858">
    <property type="component" value="Unassembled WGS sequence"/>
</dbReference>
<dbReference type="PANTHER" id="PTHR47784">
    <property type="entry name" value="STEROL UPTAKE CONTROL PROTEIN 2"/>
    <property type="match status" value="1"/>
</dbReference>
<proteinExistence type="predicted"/>
<evidence type="ECO:0008006" key="3">
    <source>
        <dbReference type="Google" id="ProtNLM"/>
    </source>
</evidence>
<dbReference type="EMBL" id="WUBL01000205">
    <property type="protein sequence ID" value="KAF2963425.1"/>
    <property type="molecule type" value="Genomic_DNA"/>
</dbReference>
<dbReference type="InterPro" id="IPR053157">
    <property type="entry name" value="Sterol_Uptake_Regulator"/>
</dbReference>
<name>A0A7C8ILK0_9PEZI</name>
<dbReference type="PANTHER" id="PTHR47784:SF4">
    <property type="entry name" value="ZN(II)2CYS6 TRANSCRIPTION FACTOR (EUROFUNG)"/>
    <property type="match status" value="1"/>
</dbReference>